<keyword evidence="3" id="KW-1185">Reference proteome</keyword>
<feature type="compositionally biased region" description="Basic residues" evidence="1">
    <location>
        <begin position="1"/>
        <end position="14"/>
    </location>
</feature>
<accession>A0A9E7L211</accession>
<protein>
    <submittedName>
        <fullName evidence="2">Uncharacterized protein</fullName>
    </submittedName>
</protein>
<organism evidence="2 3">
    <name type="scientific">Musa troglodytarum</name>
    <name type="common">fe'i banana</name>
    <dbReference type="NCBI Taxonomy" id="320322"/>
    <lineage>
        <taxon>Eukaryota</taxon>
        <taxon>Viridiplantae</taxon>
        <taxon>Streptophyta</taxon>
        <taxon>Embryophyta</taxon>
        <taxon>Tracheophyta</taxon>
        <taxon>Spermatophyta</taxon>
        <taxon>Magnoliopsida</taxon>
        <taxon>Liliopsida</taxon>
        <taxon>Zingiberales</taxon>
        <taxon>Musaceae</taxon>
        <taxon>Musa</taxon>
    </lineage>
</organism>
<evidence type="ECO:0000256" key="1">
    <source>
        <dbReference type="SAM" id="MobiDB-lite"/>
    </source>
</evidence>
<dbReference type="EMBL" id="CP097510">
    <property type="protein sequence ID" value="URE35255.1"/>
    <property type="molecule type" value="Genomic_DNA"/>
</dbReference>
<proteinExistence type="predicted"/>
<sequence>MRSRRRREMGRPRNRSQVEFFRSPPRTSNMMENGKTRHLFVPELVNSIRMTADEIAARPADFNRVLHRTDRRALAAAATGWERAASMMSTQEWILPAAVARRRPPSSLCLRPKKKKWKP</sequence>
<reference evidence="2" key="1">
    <citation type="submission" date="2022-05" db="EMBL/GenBank/DDBJ databases">
        <title>The Musa troglodytarum L. genome provides insights into the mechanism of non-climacteric behaviour and enrichment of carotenoids.</title>
        <authorList>
            <person name="Wang J."/>
        </authorList>
    </citation>
    <scope>NUCLEOTIDE SEQUENCE</scope>
    <source>
        <tissue evidence="2">Leaf</tissue>
    </source>
</reference>
<evidence type="ECO:0000313" key="3">
    <source>
        <dbReference type="Proteomes" id="UP001055439"/>
    </source>
</evidence>
<name>A0A9E7L211_9LILI</name>
<dbReference type="AlphaFoldDB" id="A0A9E7L211"/>
<evidence type="ECO:0000313" key="2">
    <source>
        <dbReference type="EMBL" id="URE35255.1"/>
    </source>
</evidence>
<dbReference type="Proteomes" id="UP001055439">
    <property type="component" value="Chromosome 8"/>
</dbReference>
<feature type="region of interest" description="Disordered" evidence="1">
    <location>
        <begin position="1"/>
        <end position="35"/>
    </location>
</feature>
<gene>
    <name evidence="2" type="ORF">MUK42_16020</name>
</gene>